<dbReference type="EMBL" id="KY322437">
    <property type="protein sequence ID" value="AUF82498.1"/>
    <property type="molecule type" value="Genomic_DNA"/>
</dbReference>
<name>A0A2P0VNL9_9VIRU</name>
<accession>A0A2P0VNL9</accession>
<proteinExistence type="predicted"/>
<gene>
    <name evidence="1" type="ORF">TetV_416</name>
</gene>
<reference evidence="1" key="1">
    <citation type="journal article" date="2018" name="Virology">
        <title>A giant virus infecting green algae encodes key fermentation genes.</title>
        <authorList>
            <person name="Schvarcz C.R."/>
            <person name="Steward G.F."/>
        </authorList>
    </citation>
    <scope>NUCLEOTIDE SEQUENCE [LARGE SCALE GENOMIC DNA]</scope>
</reference>
<keyword evidence="2" id="KW-1185">Reference proteome</keyword>
<sequence length="202" mass="23331">MAKVVPIIRTNMITKTTRDAIDKESHTLMWGNGWEKVTRYMWKVDTNQRGLKAYRIKNLVEVPHKKAFHTLTSAKGYKLIDPFAIDIQCIEKHKELGNLMRSIDDFYGIKREFYTLDRKNNVNNVFTSKSIEDAESAVVSAFPTAHLTFALSCRPARLDDTLTEIITSYFVDFAVDTPIIENFINEIYGKILKEKIDDTFLN</sequence>
<evidence type="ECO:0000313" key="1">
    <source>
        <dbReference type="EMBL" id="AUF82498.1"/>
    </source>
</evidence>
<protein>
    <submittedName>
        <fullName evidence="1">Uncharacterized protein</fullName>
    </submittedName>
</protein>
<organism evidence="1">
    <name type="scientific">Tetraselmis virus 1</name>
    <dbReference type="NCBI Taxonomy" id="2060617"/>
    <lineage>
        <taxon>Viruses</taxon>
        <taxon>Varidnaviria</taxon>
        <taxon>Bamfordvirae</taxon>
        <taxon>Nucleocytoviricota</taxon>
        <taxon>Megaviricetes</taxon>
        <taxon>Imitervirales</taxon>
        <taxon>Allomimiviridae</taxon>
        <taxon>Oceanusvirus</taxon>
        <taxon>Oceanusvirus kaneohense</taxon>
    </lineage>
</organism>
<dbReference type="Proteomes" id="UP000244773">
    <property type="component" value="Segment"/>
</dbReference>
<evidence type="ECO:0000313" key="2">
    <source>
        <dbReference type="Proteomes" id="UP000244773"/>
    </source>
</evidence>